<dbReference type="InterPro" id="IPR010359">
    <property type="entry name" value="IrrE_HExxH"/>
</dbReference>
<comment type="caution">
    <text evidence="3">The sequence shown here is derived from an EMBL/GenBank/DDBJ whole genome shotgun (WGS) entry which is preliminary data.</text>
</comment>
<gene>
    <name evidence="3" type="ORF">JEQ47_16890</name>
</gene>
<dbReference type="GO" id="GO:0001046">
    <property type="term" value="F:core promoter sequence-specific DNA binding"/>
    <property type="evidence" value="ECO:0007669"/>
    <property type="project" value="TreeGrafter"/>
</dbReference>
<keyword evidence="4" id="KW-1185">Reference proteome</keyword>
<dbReference type="SMART" id="SM00530">
    <property type="entry name" value="HTH_XRE"/>
    <property type="match status" value="1"/>
</dbReference>
<dbReference type="GO" id="GO:0006355">
    <property type="term" value="P:regulation of DNA-templated transcription"/>
    <property type="evidence" value="ECO:0007669"/>
    <property type="project" value="InterPro"/>
</dbReference>
<dbReference type="PANTHER" id="PTHR40455">
    <property type="entry name" value="ANTITOXIN HIGA"/>
    <property type="match status" value="1"/>
</dbReference>
<protein>
    <submittedName>
        <fullName evidence="3">ImmA/IrrE family metallo-endopeptidase</fullName>
    </submittedName>
</protein>
<dbReference type="InterPro" id="IPR001387">
    <property type="entry name" value="Cro/C1-type_HTH"/>
</dbReference>
<dbReference type="AlphaFoldDB" id="A0A934MMN7"/>
<reference evidence="3" key="1">
    <citation type="submission" date="2020-12" db="EMBL/GenBank/DDBJ databases">
        <title>Devosia sp. MSA67 isolated from Mo River.</title>
        <authorList>
            <person name="Ma F."/>
            <person name="Zi Z."/>
        </authorList>
    </citation>
    <scope>NUCLEOTIDE SEQUENCE</scope>
    <source>
        <strain evidence="3">MSA67</strain>
    </source>
</reference>
<dbReference type="PROSITE" id="PS50943">
    <property type="entry name" value="HTH_CROC1"/>
    <property type="match status" value="1"/>
</dbReference>
<dbReference type="Proteomes" id="UP000602124">
    <property type="component" value="Unassembled WGS sequence"/>
</dbReference>
<evidence type="ECO:0000256" key="1">
    <source>
        <dbReference type="ARBA" id="ARBA00007227"/>
    </source>
</evidence>
<evidence type="ECO:0000313" key="3">
    <source>
        <dbReference type="EMBL" id="MBJ3786405.1"/>
    </source>
</evidence>
<dbReference type="SUPFAM" id="SSF47413">
    <property type="entry name" value="lambda repressor-like DNA-binding domains"/>
    <property type="match status" value="1"/>
</dbReference>
<sequence length="384" mass="42773">MIVRPIRSEGDYAKALERAEALMAAPTPDERDELEVLQALIEKWDQRQYQWHAPTPVEAIKFRMQQQNLKPRDLESYIGSRARVSEVLSGTRSLTIDMIRALHRHLHIPAEILLGSPAELPKDRMEPSPAALRTLRSFRLMKAKEDAGAFVRRAFGDSSPIPLMRKTRTERTNAKTDLAALEAWCAAAVIKSQQLDVGPPQSGLGMDEARQLAALSCADNGPAQVGAKLAGWGIAFVALPHLPGTFLDGAAMCRADRTPVIALTIRHDRADNFWFTLLHEFCHVTHHLGKDAPIIVDDLDLKGHDAIEQEADTFAQNALVPPNIWRLANSADMTGEGIKDVARKAEVHPSIVAGRWQRTFNDYRRFSKLMVRGEVRQQLGIEAD</sequence>
<comment type="similarity">
    <text evidence="1">Belongs to the short-chain fatty acyl-CoA assimilation regulator (ScfR) family.</text>
</comment>
<dbReference type="InterPro" id="IPR039060">
    <property type="entry name" value="Antitox_HigA"/>
</dbReference>
<dbReference type="InterPro" id="IPR010982">
    <property type="entry name" value="Lambda_DNA-bd_dom_sf"/>
</dbReference>
<name>A0A934MMN7_9HYPH</name>
<dbReference type="PANTHER" id="PTHR40455:SF1">
    <property type="entry name" value="ANTITOXIN HIGA"/>
    <property type="match status" value="1"/>
</dbReference>
<evidence type="ECO:0000313" key="4">
    <source>
        <dbReference type="Proteomes" id="UP000602124"/>
    </source>
</evidence>
<evidence type="ECO:0000259" key="2">
    <source>
        <dbReference type="PROSITE" id="PS50943"/>
    </source>
</evidence>
<dbReference type="Pfam" id="PF06114">
    <property type="entry name" value="Peptidase_M78"/>
    <property type="match status" value="1"/>
</dbReference>
<proteinExistence type="inferred from homology"/>
<feature type="domain" description="HTH cro/C1-type" evidence="2">
    <location>
        <begin position="60"/>
        <end position="113"/>
    </location>
</feature>
<dbReference type="EMBL" id="JAEKMH010000004">
    <property type="protein sequence ID" value="MBJ3786405.1"/>
    <property type="molecule type" value="Genomic_DNA"/>
</dbReference>
<organism evidence="3 4">
    <name type="scientific">Devosia sediminis</name>
    <dbReference type="NCBI Taxonomy" id="2798801"/>
    <lineage>
        <taxon>Bacteria</taxon>
        <taxon>Pseudomonadati</taxon>
        <taxon>Pseudomonadota</taxon>
        <taxon>Alphaproteobacteria</taxon>
        <taxon>Hyphomicrobiales</taxon>
        <taxon>Devosiaceae</taxon>
        <taxon>Devosia</taxon>
    </lineage>
</organism>
<accession>A0A934MMN7</accession>
<dbReference type="Gene3D" id="1.10.260.40">
    <property type="entry name" value="lambda repressor-like DNA-binding domains"/>
    <property type="match status" value="1"/>
</dbReference>